<gene>
    <name evidence="2" type="ORF">GLIP_1021</name>
</gene>
<keyword evidence="3" id="KW-1185">Reference proteome</keyword>
<dbReference type="AlphaFoldDB" id="K6YAG9"/>
<reference evidence="2 3" key="1">
    <citation type="journal article" date="2017" name="Antonie Van Leeuwenhoek">
        <title>Rhizobium rhizosphaerae sp. nov., a novel species isolated from rice rhizosphere.</title>
        <authorList>
            <person name="Zhao J.J."/>
            <person name="Zhang J."/>
            <person name="Zhang R.J."/>
            <person name="Zhang C.W."/>
            <person name="Yin H.Q."/>
            <person name="Zhang X.X."/>
        </authorList>
    </citation>
    <scope>NUCLEOTIDE SEQUENCE [LARGE SCALE GENOMIC DNA]</scope>
    <source>
        <strain evidence="2 3">E3</strain>
    </source>
</reference>
<comment type="caution">
    <text evidence="2">The sequence shown here is derived from an EMBL/GenBank/DDBJ whole genome shotgun (WGS) entry which is preliminary data.</text>
</comment>
<dbReference type="Proteomes" id="UP000006334">
    <property type="component" value="Unassembled WGS sequence"/>
</dbReference>
<sequence>MKTIMMCLSIVLFVTGCASKPDYRPAKNGSVGYSEQKITDDRYRVQFKTYSKSVADAADFALLRSAQLTQQQGFDWFVVTSKETFVESQKLQPASSVSASQQRQVVRHCGLLTCDTYERPSTEIGANINMGHSNSRKEVHSILDIRMGKGPKPNQESYGAQDVIDNLSGKASTD</sequence>
<dbReference type="PROSITE" id="PS51257">
    <property type="entry name" value="PROKAR_LIPOPROTEIN"/>
    <property type="match status" value="1"/>
</dbReference>
<organism evidence="2 3">
    <name type="scientific">Aliiglaciecola lipolytica E3</name>
    <dbReference type="NCBI Taxonomy" id="1127673"/>
    <lineage>
        <taxon>Bacteria</taxon>
        <taxon>Pseudomonadati</taxon>
        <taxon>Pseudomonadota</taxon>
        <taxon>Gammaproteobacteria</taxon>
        <taxon>Alteromonadales</taxon>
        <taxon>Alteromonadaceae</taxon>
        <taxon>Aliiglaciecola</taxon>
    </lineage>
</organism>
<evidence type="ECO:0000313" key="3">
    <source>
        <dbReference type="Proteomes" id="UP000006334"/>
    </source>
</evidence>
<dbReference type="OrthoDB" id="7172943at2"/>
<name>K6YAG9_9ALTE</name>
<proteinExistence type="predicted"/>
<dbReference type="NCBIfam" id="NF047637">
    <property type="entry name" value="lipo_CC0125"/>
    <property type="match status" value="1"/>
</dbReference>
<dbReference type="eggNOG" id="ENOG5032W22">
    <property type="taxonomic scope" value="Bacteria"/>
</dbReference>
<accession>K6YAG9</accession>
<dbReference type="EMBL" id="BAEN01000022">
    <property type="protein sequence ID" value="GAC13663.1"/>
    <property type="molecule type" value="Genomic_DNA"/>
</dbReference>
<feature type="region of interest" description="Disordered" evidence="1">
    <location>
        <begin position="146"/>
        <end position="174"/>
    </location>
</feature>
<dbReference type="RefSeq" id="WP_008843480.1">
    <property type="nucleotide sequence ID" value="NZ_BAEN01000022.1"/>
</dbReference>
<evidence type="ECO:0000256" key="1">
    <source>
        <dbReference type="SAM" id="MobiDB-lite"/>
    </source>
</evidence>
<evidence type="ECO:0000313" key="2">
    <source>
        <dbReference type="EMBL" id="GAC13663.1"/>
    </source>
</evidence>
<protein>
    <recommendedName>
        <fullName evidence="4">Lipoprotein</fullName>
    </recommendedName>
</protein>
<evidence type="ECO:0008006" key="4">
    <source>
        <dbReference type="Google" id="ProtNLM"/>
    </source>
</evidence>
<dbReference type="STRING" id="1127673.GLIP_1021"/>